<keyword evidence="3 7" id="KW-0812">Transmembrane</keyword>
<evidence type="ECO:0000256" key="1">
    <source>
        <dbReference type="ARBA" id="ARBA00004478"/>
    </source>
</evidence>
<evidence type="ECO:0000256" key="5">
    <source>
        <dbReference type="ARBA" id="ARBA00022989"/>
    </source>
</evidence>
<keyword evidence="4" id="KW-1001">Plastid inner membrane</keyword>
<comment type="similarity">
    <text evidence="2 7">Belongs to the Tic20 family.</text>
</comment>
<protein>
    <recommendedName>
        <fullName evidence="7">Protein TIC 20</fullName>
    </recommendedName>
</protein>
<evidence type="ECO:0000313" key="9">
    <source>
        <dbReference type="EnsemblPlants" id="LPERR02G19580.1"/>
    </source>
</evidence>
<evidence type="ECO:0000256" key="3">
    <source>
        <dbReference type="ARBA" id="ARBA00022692"/>
    </source>
</evidence>
<proteinExistence type="inferred from homology"/>
<evidence type="ECO:0000256" key="4">
    <source>
        <dbReference type="ARBA" id="ARBA00022780"/>
    </source>
</evidence>
<feature type="transmembrane region" description="Helical" evidence="7">
    <location>
        <begin position="213"/>
        <end position="238"/>
    </location>
</feature>
<feature type="transmembrane region" description="Helical" evidence="7">
    <location>
        <begin position="283"/>
        <end position="301"/>
    </location>
</feature>
<feature type="transmembrane region" description="Helical" evidence="7">
    <location>
        <begin position="250"/>
        <end position="271"/>
    </location>
</feature>
<dbReference type="GO" id="GO:0009706">
    <property type="term" value="C:chloroplast inner membrane"/>
    <property type="evidence" value="ECO:0007669"/>
    <property type="project" value="UniProtKB-SubCell"/>
</dbReference>
<evidence type="ECO:0000256" key="2">
    <source>
        <dbReference type="ARBA" id="ARBA00009596"/>
    </source>
</evidence>
<evidence type="ECO:0000313" key="10">
    <source>
        <dbReference type="Proteomes" id="UP000032180"/>
    </source>
</evidence>
<dbReference type="Pfam" id="PF16166">
    <property type="entry name" value="TIC20"/>
    <property type="match status" value="1"/>
</dbReference>
<dbReference type="AlphaFoldDB" id="A0A0D9VIA4"/>
<accession>A0A0D9VIA4</accession>
<comment type="caution">
    <text evidence="7">Lacks conserved residue(s) required for the propagation of feature annotation.</text>
</comment>
<reference evidence="10" key="2">
    <citation type="submission" date="2013-12" db="EMBL/GenBank/DDBJ databases">
        <authorList>
            <person name="Yu Y."/>
            <person name="Lee S."/>
            <person name="de Baynast K."/>
            <person name="Wissotski M."/>
            <person name="Liu L."/>
            <person name="Talag J."/>
            <person name="Goicoechea J."/>
            <person name="Angelova A."/>
            <person name="Jetty R."/>
            <person name="Kudrna D."/>
            <person name="Golser W."/>
            <person name="Rivera L."/>
            <person name="Zhang J."/>
            <person name="Wing R."/>
        </authorList>
    </citation>
    <scope>NUCLEOTIDE SEQUENCE</scope>
</reference>
<dbReference type="Gramene" id="LPERR02G19580.1">
    <property type="protein sequence ID" value="LPERR02G19580.1"/>
    <property type="gene ID" value="LPERR02G19580"/>
</dbReference>
<comment type="subcellular location">
    <subcellularLocation>
        <location evidence="1">Plastid</location>
        <location evidence="1">Chloroplast inner membrane</location>
        <topology evidence="1">Multi-pass membrane protein</topology>
    </subcellularLocation>
    <subcellularLocation>
        <location evidence="7">Plastid</location>
        <location evidence="7">Chloroplast membrane</location>
        <topology evidence="7">Multi-pass membrane protein</topology>
    </subcellularLocation>
</comment>
<sequence length="329" mass="37682">MPGERGPNAQYHPLVNPLVSSRPRLPSARESDRRPSLSPSHHEQRRRHGAPLLPPPHPLWSSTGDFQLNSMAQVTATANAQLFGFPAANRYGVPVSSRARPSILNLRTPALRHDRRVQPLRVGAALFPPSFTKYDPIKGIKPLHSVHKLRPKTQVVCQASLSSFTFPELTSKPRWWWRTLACVPYLLPLHNMWSFADAVYQLHPYLQQFGLFYAFIDTMALVPGWLFLMIFMTVYFFVVRRKWLPHFLRYHVILAILLDTGSQALATMCNWNPSIVYQGKPMVFFWMAIAFIQISTVLECMRCALAGMYPNVPFVSHTAFIHSDMNMFR</sequence>
<keyword evidence="7" id="KW-0934">Plastid</keyword>
<dbReference type="PANTHER" id="PTHR33510:SF10">
    <property type="entry name" value="PROTEIN TIC 20"/>
    <property type="match status" value="1"/>
</dbReference>
<dbReference type="eggNOG" id="ENOG502SNCY">
    <property type="taxonomic scope" value="Eukaryota"/>
</dbReference>
<dbReference type="PANTHER" id="PTHR33510">
    <property type="entry name" value="PROTEIN TIC 20-II, CHLOROPLASTIC"/>
    <property type="match status" value="1"/>
</dbReference>
<comment type="function">
    <text evidence="7">Involved in protein precursor import into chloroplasts.</text>
</comment>
<keyword evidence="5 7" id="KW-1133">Transmembrane helix</keyword>
<evidence type="ECO:0000256" key="7">
    <source>
        <dbReference type="RuleBase" id="RU367003"/>
    </source>
</evidence>
<keyword evidence="6 7" id="KW-0472">Membrane</keyword>
<dbReference type="STRING" id="77586.A0A0D9VIA4"/>
<dbReference type="Proteomes" id="UP000032180">
    <property type="component" value="Chromosome 2"/>
</dbReference>
<keyword evidence="10" id="KW-1185">Reference proteome</keyword>
<organism evidence="9 10">
    <name type="scientific">Leersia perrieri</name>
    <dbReference type="NCBI Taxonomy" id="77586"/>
    <lineage>
        <taxon>Eukaryota</taxon>
        <taxon>Viridiplantae</taxon>
        <taxon>Streptophyta</taxon>
        <taxon>Embryophyta</taxon>
        <taxon>Tracheophyta</taxon>
        <taxon>Spermatophyta</taxon>
        <taxon>Magnoliopsida</taxon>
        <taxon>Liliopsida</taxon>
        <taxon>Poales</taxon>
        <taxon>Poaceae</taxon>
        <taxon>BOP clade</taxon>
        <taxon>Oryzoideae</taxon>
        <taxon>Oryzeae</taxon>
        <taxon>Oryzinae</taxon>
        <taxon>Leersia</taxon>
    </lineage>
</organism>
<feature type="region of interest" description="Disordered" evidence="8">
    <location>
        <begin position="1"/>
        <end position="61"/>
    </location>
</feature>
<name>A0A0D9VIA4_9ORYZ</name>
<dbReference type="HOGENOM" id="CLU_052258_1_0_1"/>
<reference evidence="9 10" key="1">
    <citation type="submission" date="2012-08" db="EMBL/GenBank/DDBJ databases">
        <title>Oryza genome evolution.</title>
        <authorList>
            <person name="Wing R.A."/>
        </authorList>
    </citation>
    <scope>NUCLEOTIDE SEQUENCE</scope>
</reference>
<dbReference type="InterPro" id="IPR005691">
    <property type="entry name" value="Tic20"/>
</dbReference>
<reference evidence="9" key="3">
    <citation type="submission" date="2015-04" db="UniProtKB">
        <authorList>
            <consortium name="EnsemblPlants"/>
        </authorList>
    </citation>
    <scope>IDENTIFICATION</scope>
</reference>
<dbReference type="EnsemblPlants" id="LPERR02G19580.1">
    <property type="protein sequence ID" value="LPERR02G19580.1"/>
    <property type="gene ID" value="LPERR02G19580"/>
</dbReference>
<keyword evidence="7" id="KW-0150">Chloroplast</keyword>
<evidence type="ECO:0000256" key="8">
    <source>
        <dbReference type="SAM" id="MobiDB-lite"/>
    </source>
</evidence>
<evidence type="ECO:0000256" key="6">
    <source>
        <dbReference type="ARBA" id="ARBA00023136"/>
    </source>
</evidence>